<protein>
    <recommendedName>
        <fullName evidence="3">CMP/dCMP-type deaminase domain-containing protein</fullName>
    </recommendedName>
</protein>
<dbReference type="GO" id="GO:0005737">
    <property type="term" value="C:cytoplasm"/>
    <property type="evidence" value="ECO:0007669"/>
    <property type="project" value="TreeGrafter"/>
</dbReference>
<evidence type="ECO:0000313" key="5">
    <source>
        <dbReference type="Proteomes" id="UP000835052"/>
    </source>
</evidence>
<comment type="similarity">
    <text evidence="2">Belongs to the cytidine and deoxycytidylate deaminase family. ADAT3 subfamily.</text>
</comment>
<evidence type="ECO:0000256" key="1">
    <source>
        <dbReference type="ARBA" id="ARBA00022694"/>
    </source>
</evidence>
<dbReference type="PANTHER" id="PTHR11079">
    <property type="entry name" value="CYTOSINE DEAMINASE FAMILY MEMBER"/>
    <property type="match status" value="1"/>
</dbReference>
<dbReference type="Pfam" id="PF00383">
    <property type="entry name" value="dCMP_cyt_deam_1"/>
    <property type="match status" value="1"/>
</dbReference>
<evidence type="ECO:0000256" key="2">
    <source>
        <dbReference type="ARBA" id="ARBA00038160"/>
    </source>
</evidence>
<dbReference type="GO" id="GO:0005634">
    <property type="term" value="C:nucleus"/>
    <property type="evidence" value="ECO:0007669"/>
    <property type="project" value="TreeGrafter"/>
</dbReference>
<accession>A0A8S1HKV7</accession>
<dbReference type="InterPro" id="IPR016193">
    <property type="entry name" value="Cytidine_deaminase-like"/>
</dbReference>
<keyword evidence="1" id="KW-0819">tRNA processing</keyword>
<dbReference type="PANTHER" id="PTHR11079:SF156">
    <property type="entry name" value="INACTIVE TRNA-SPECIFIC ADENOSINE DEAMINASE-LIKE PROTEIN 3-RELATED"/>
    <property type="match status" value="1"/>
</dbReference>
<organism evidence="4 5">
    <name type="scientific">Caenorhabditis auriculariae</name>
    <dbReference type="NCBI Taxonomy" id="2777116"/>
    <lineage>
        <taxon>Eukaryota</taxon>
        <taxon>Metazoa</taxon>
        <taxon>Ecdysozoa</taxon>
        <taxon>Nematoda</taxon>
        <taxon>Chromadorea</taxon>
        <taxon>Rhabditida</taxon>
        <taxon>Rhabditina</taxon>
        <taxon>Rhabditomorpha</taxon>
        <taxon>Rhabditoidea</taxon>
        <taxon>Rhabditidae</taxon>
        <taxon>Peloderinae</taxon>
        <taxon>Caenorhabditis</taxon>
    </lineage>
</organism>
<feature type="domain" description="CMP/dCMP-type deaminase" evidence="3">
    <location>
        <begin position="142"/>
        <end position="267"/>
    </location>
</feature>
<dbReference type="GO" id="GO:0052717">
    <property type="term" value="F:tRNA-specific adenosine-34 deaminase activity"/>
    <property type="evidence" value="ECO:0007669"/>
    <property type="project" value="TreeGrafter"/>
</dbReference>
<dbReference type="SUPFAM" id="SSF53927">
    <property type="entry name" value="Cytidine deaminase-like"/>
    <property type="match status" value="1"/>
</dbReference>
<dbReference type="GO" id="GO:0008033">
    <property type="term" value="P:tRNA processing"/>
    <property type="evidence" value="ECO:0007669"/>
    <property type="project" value="UniProtKB-KW"/>
</dbReference>
<reference evidence="4" key="1">
    <citation type="submission" date="2020-10" db="EMBL/GenBank/DDBJ databases">
        <authorList>
            <person name="Kikuchi T."/>
        </authorList>
    </citation>
    <scope>NUCLEOTIDE SEQUENCE</scope>
    <source>
        <strain evidence="4">NKZ352</strain>
    </source>
</reference>
<dbReference type="OrthoDB" id="3180714at2759"/>
<dbReference type="EMBL" id="CAJGYM010000063">
    <property type="protein sequence ID" value="CAD6195966.1"/>
    <property type="molecule type" value="Genomic_DNA"/>
</dbReference>
<dbReference type="PROSITE" id="PS51747">
    <property type="entry name" value="CYT_DCMP_DEAMINASES_2"/>
    <property type="match status" value="1"/>
</dbReference>
<proteinExistence type="inferred from homology"/>
<name>A0A8S1HKV7_9PELO</name>
<comment type="caution">
    <text evidence="4">The sequence shown here is derived from an EMBL/GenBank/DDBJ whole genome shotgun (WGS) entry which is preliminary data.</text>
</comment>
<sequence>MSQEGENDEPPVKMKKIDVQIRITPILDPKYTDVAVASTSFCALALREKRLIGVILKDLPELPEHLGHLKRVGKDGRVLLCRDEDEVKEKLLKKLEFNHNQQFDVELVQVPSLKPRTRIQFENAKLVWPTAFHPDHALEALLSGKLFENEAIKSQIFSWSELAEQIGCIVVRESEIIAKSSSRNKPLRHSVMEMVRKVAESQSEDEYLGTGCDVFLRNEPCGMCAMALVHFRSARVFFNHPSKNGVLSPNGWQLHLEPSLNHHYSVFRIDCEAFSQGFDICC</sequence>
<evidence type="ECO:0000313" key="4">
    <source>
        <dbReference type="EMBL" id="CAD6195966.1"/>
    </source>
</evidence>
<evidence type="ECO:0000259" key="3">
    <source>
        <dbReference type="PROSITE" id="PS51747"/>
    </source>
</evidence>
<keyword evidence="5" id="KW-1185">Reference proteome</keyword>
<dbReference type="InterPro" id="IPR002125">
    <property type="entry name" value="CMP_dCMP_dom"/>
</dbReference>
<dbReference type="Gene3D" id="3.40.140.10">
    <property type="entry name" value="Cytidine Deaminase, domain 2"/>
    <property type="match status" value="1"/>
</dbReference>
<gene>
    <name evidence="4" type="ORF">CAUJ_LOCUS11884</name>
</gene>
<dbReference type="Proteomes" id="UP000835052">
    <property type="component" value="Unassembled WGS sequence"/>
</dbReference>
<dbReference type="AlphaFoldDB" id="A0A8S1HKV7"/>